<dbReference type="Proteomes" id="UP000679725">
    <property type="component" value="Unassembled WGS sequence"/>
</dbReference>
<gene>
    <name evidence="1" type="ORF">DYBT9623_05296</name>
</gene>
<protein>
    <submittedName>
        <fullName evidence="1">Uncharacterized protein</fullName>
    </submittedName>
</protein>
<dbReference type="EMBL" id="CAJRAU010000012">
    <property type="protein sequence ID" value="CAG5074609.1"/>
    <property type="molecule type" value="Genomic_DNA"/>
</dbReference>
<sequence>MKVYQLRKLLAIVTRHLHHRQEDKQEAAWFPKLAHKIFASSYFYIVLMQVDSNVPNPTVLLSDHKNAYPVKGAVWGKTTAARSGMYKHFGVIE</sequence>
<reference evidence="1 2" key="1">
    <citation type="submission" date="2021-04" db="EMBL/GenBank/DDBJ databases">
        <authorList>
            <person name="Rodrigo-Torres L."/>
            <person name="Arahal R. D."/>
            <person name="Lucena T."/>
        </authorList>
    </citation>
    <scope>NUCLEOTIDE SEQUENCE [LARGE SCALE GENOMIC DNA]</scope>
    <source>
        <strain evidence="1 2">CECT 9623</strain>
    </source>
</reference>
<proteinExistence type="predicted"/>
<comment type="caution">
    <text evidence="1">The sequence shown here is derived from an EMBL/GenBank/DDBJ whole genome shotgun (WGS) entry which is preliminary data.</text>
</comment>
<organism evidence="1 2">
    <name type="scientific">Dyadobacter linearis</name>
    <dbReference type="NCBI Taxonomy" id="2823330"/>
    <lineage>
        <taxon>Bacteria</taxon>
        <taxon>Pseudomonadati</taxon>
        <taxon>Bacteroidota</taxon>
        <taxon>Cytophagia</taxon>
        <taxon>Cytophagales</taxon>
        <taxon>Spirosomataceae</taxon>
        <taxon>Dyadobacter</taxon>
    </lineage>
</organism>
<keyword evidence="2" id="KW-1185">Reference proteome</keyword>
<evidence type="ECO:0000313" key="2">
    <source>
        <dbReference type="Proteomes" id="UP000679725"/>
    </source>
</evidence>
<name>A0ABM8UYC5_9BACT</name>
<evidence type="ECO:0000313" key="1">
    <source>
        <dbReference type="EMBL" id="CAG5074609.1"/>
    </source>
</evidence>
<accession>A0ABM8UYC5</accession>